<keyword evidence="1" id="KW-0175">Coiled coil</keyword>
<proteinExistence type="predicted"/>
<keyword evidence="3" id="KW-1185">Reference proteome</keyword>
<evidence type="ECO:0000313" key="3">
    <source>
        <dbReference type="Proteomes" id="UP001595987"/>
    </source>
</evidence>
<feature type="coiled-coil region" evidence="1">
    <location>
        <begin position="462"/>
        <end position="509"/>
    </location>
</feature>
<feature type="coiled-coil region" evidence="1">
    <location>
        <begin position="710"/>
        <end position="737"/>
    </location>
</feature>
<sequence length="1070" mass="125689">MTKKQDNLFNFLSGLFDKNSEKESLKVSEIVGKQLEVEKKNMAEEQTVYPVDLVSHKQAIEKYRTQYQSYQEKYSTYEKIRDELLASQMQLESLSREMSEKKKLYISKMATFENTRNTYLKNVKDYQKISEEYSQVVKEMEQAQQLFNEKETILKQNQKEILQLTNKEGVQSLEYFQVKQDLEKNTELFEEAKKKFEGFNSVYQLLENSFSQKKKILEETRQKYHYANSVKNEWETLNKEFGRVKLAKASTQEKLNTINGQLSSLEGNLKVQKELIDFINPSFEMMAKKYQEHQEKYQEISEPYTKEKVIYDAEYSKYIELKRNYDEVKNSSDANEIILNFRGKALKEAEGKIEKLNEKFKPLEEKFNFRKDVFQQVSESYNIVKKLFDENQVAAKNSNQYLDNSAEGQRKLRAVLEVLNSKYNMLNQQRGQAESNYQKITVSYDRIKHMYEGADEAYGPIAEQYEEKTKQYNSVRADYEATKLNLEQVQEKEKAVKEALDDIQEWLNVAVEKQVKAEDTCRDAKTQLDTQMQKMSVSKRKITESFEKIETTFQKGQEEYHFLSGEYMVWVEDYKGYSQTYDAFGSLHDDTKEKLFSIQKFYNELVANYQTLVKSDKIIEAIYNSELTKYNVEKEYYGKIVEDYKKSLTLFEKASANQKIFEKAILTMKEFLIQNDILTFPINEATGHNFVDEYNVPEENTSKAELSVWLEKYNFLYEELEKIAKEFNQNLKDYQSQLSIFVKVGGKRIAELGNSTIAYRGSEVEEILKKVSVRVNDWKEEYLKREKVFTSVIQSYKKYLTISKTLNDDIMESSQSKDGLQMMIDLINSFGDYTDIYSSTHRNINFLANTLQMDESELTRLKTADELKILIQKKYYQPILNLINTHLEDFVEHFHNTKKNYDNSIIELNQKLLILEKETKISTRNIIFENSFLNDDDAKTYFQQALEENTKQIFSVITGNSSLINCIKKVKKFVRVANNFVVDESDNAMMFPEHPLATLTSELETNIIISPVKGIDAPVEPEKYDFVYEEPTAPESIEEKKIYIQTISEPEKIIKQHKDLQQSNLHLTTA</sequence>
<dbReference type="RefSeq" id="WP_213534520.1">
    <property type="nucleotide sequence ID" value="NZ_BOVQ01000003.1"/>
</dbReference>
<feature type="coiled-coil region" evidence="1">
    <location>
        <begin position="123"/>
        <end position="160"/>
    </location>
</feature>
<evidence type="ECO:0008006" key="4">
    <source>
        <dbReference type="Google" id="ProtNLM"/>
    </source>
</evidence>
<dbReference type="PANTHER" id="PTHR43049">
    <property type="entry name" value="EARLY ENDOSOME ANTIGEN"/>
    <property type="match status" value="1"/>
</dbReference>
<gene>
    <name evidence="2" type="ORF">ACFO26_00515</name>
</gene>
<protein>
    <recommendedName>
        <fullName evidence="4">Exonuclease sbcC</fullName>
    </recommendedName>
</protein>
<comment type="caution">
    <text evidence="2">The sequence shown here is derived from an EMBL/GenBank/DDBJ whole genome shotgun (WGS) entry which is preliminary data.</text>
</comment>
<organism evidence="2 3">
    <name type="scientific">Lactococcus nasutitermitis</name>
    <dbReference type="NCBI Taxonomy" id="1652957"/>
    <lineage>
        <taxon>Bacteria</taxon>
        <taxon>Bacillati</taxon>
        <taxon>Bacillota</taxon>
        <taxon>Bacilli</taxon>
        <taxon>Lactobacillales</taxon>
        <taxon>Streptococcaceae</taxon>
        <taxon>Lactococcus</taxon>
    </lineage>
</organism>
<name>A0ABV9JAJ6_9LACT</name>
<dbReference type="PANTHER" id="PTHR43049:SF1">
    <property type="entry name" value="EARLY ENDOSOME ANTIGEN"/>
    <property type="match status" value="1"/>
</dbReference>
<accession>A0ABV9JAJ6</accession>
<dbReference type="EMBL" id="JBHSGD010000001">
    <property type="protein sequence ID" value="MFC4651391.1"/>
    <property type="molecule type" value="Genomic_DNA"/>
</dbReference>
<reference evidence="3" key="1">
    <citation type="journal article" date="2019" name="Int. J. Syst. Evol. Microbiol.">
        <title>The Global Catalogue of Microorganisms (GCM) 10K type strain sequencing project: providing services to taxonomists for standard genome sequencing and annotation.</title>
        <authorList>
            <consortium name="The Broad Institute Genomics Platform"/>
            <consortium name="The Broad Institute Genome Sequencing Center for Infectious Disease"/>
            <person name="Wu L."/>
            <person name="Ma J."/>
        </authorList>
    </citation>
    <scope>NUCLEOTIDE SEQUENCE [LARGE SCALE GENOMIC DNA]</scope>
    <source>
        <strain evidence="3">CCUG 63287</strain>
    </source>
</reference>
<feature type="coiled-coil region" evidence="1">
    <location>
        <begin position="53"/>
        <end position="97"/>
    </location>
</feature>
<feature type="coiled-coil region" evidence="1">
    <location>
        <begin position="409"/>
        <end position="436"/>
    </location>
</feature>
<dbReference type="SUPFAM" id="SSF57997">
    <property type="entry name" value="Tropomyosin"/>
    <property type="match status" value="1"/>
</dbReference>
<dbReference type="Proteomes" id="UP001595987">
    <property type="component" value="Unassembled WGS sequence"/>
</dbReference>
<evidence type="ECO:0000313" key="2">
    <source>
        <dbReference type="EMBL" id="MFC4651391.1"/>
    </source>
</evidence>
<evidence type="ECO:0000256" key="1">
    <source>
        <dbReference type="SAM" id="Coils"/>
    </source>
</evidence>
<feature type="coiled-coil region" evidence="1">
    <location>
        <begin position="339"/>
        <end position="366"/>
    </location>
</feature>